<feature type="binding site" evidence="5">
    <location>
        <position position="254"/>
    </location>
    <ligand>
        <name>glyoxylate</name>
        <dbReference type="ChEBI" id="CHEBI:36655"/>
    </ligand>
</feature>
<keyword evidence="5" id="KW-0288">FMN</keyword>
<feature type="binding site" evidence="5">
    <location>
        <position position="137"/>
    </location>
    <ligand>
        <name>FMN</name>
        <dbReference type="ChEBI" id="CHEBI:58210"/>
    </ligand>
</feature>
<keyword evidence="8" id="KW-1185">Reference proteome</keyword>
<accession>A0A0L1IU91</accession>
<dbReference type="FunFam" id="3.20.20.70:FF:000228">
    <property type="entry name" value="FMN-dependent dehydrogenase family protein"/>
    <property type="match status" value="1"/>
</dbReference>
<feature type="binding site" evidence="5">
    <location>
        <position position="257"/>
    </location>
    <ligand>
        <name>glyoxylate</name>
        <dbReference type="ChEBI" id="CHEBI:36655"/>
    </ligand>
</feature>
<dbReference type="CDD" id="cd02809">
    <property type="entry name" value="alpha_hydroxyacid_oxid_FMN"/>
    <property type="match status" value="1"/>
</dbReference>
<feature type="binding site" evidence="5">
    <location>
        <position position="33"/>
    </location>
    <ligand>
        <name>glyoxylate</name>
        <dbReference type="ChEBI" id="CHEBI:36655"/>
    </ligand>
</feature>
<evidence type="ECO:0000259" key="6">
    <source>
        <dbReference type="PROSITE" id="PS51349"/>
    </source>
</evidence>
<comment type="similarity">
    <text evidence="3">Belongs to the FMN-dependent alpha-hydroxy acid dehydrogenase family.</text>
</comment>
<feature type="binding site" evidence="5">
    <location>
        <position position="174"/>
    </location>
    <ligand>
        <name>glyoxylate</name>
        <dbReference type="ChEBI" id="CHEBI:36655"/>
    </ligand>
</feature>
<dbReference type="PANTHER" id="PTHR10578">
    <property type="entry name" value="S -2-HYDROXY-ACID OXIDASE-RELATED"/>
    <property type="match status" value="1"/>
</dbReference>
<dbReference type="AlphaFoldDB" id="A0A0L1IU91"/>
<dbReference type="EMBL" id="JNOM01000289">
    <property type="protein sequence ID" value="KNG83136.1"/>
    <property type="molecule type" value="Genomic_DNA"/>
</dbReference>
<protein>
    <submittedName>
        <fullName evidence="7">(S)-2-hydroxy-acid oxidase</fullName>
    </submittedName>
</protein>
<dbReference type="RefSeq" id="XP_015404059.1">
    <property type="nucleotide sequence ID" value="XM_015553247.1"/>
</dbReference>
<dbReference type="Gene3D" id="3.20.20.70">
    <property type="entry name" value="Aldolase class I"/>
    <property type="match status" value="1"/>
</dbReference>
<dbReference type="GO" id="GO:0010181">
    <property type="term" value="F:FMN binding"/>
    <property type="evidence" value="ECO:0007669"/>
    <property type="project" value="InterPro"/>
</dbReference>
<dbReference type="InterPro" id="IPR012133">
    <property type="entry name" value="Alpha-hydoxy_acid_DH_FMN"/>
</dbReference>
<dbReference type="InterPro" id="IPR037396">
    <property type="entry name" value="FMN_HAD"/>
</dbReference>
<dbReference type="GO" id="GO:0016491">
    <property type="term" value="F:oxidoreductase activity"/>
    <property type="evidence" value="ECO:0007669"/>
    <property type="project" value="UniProtKB-KW"/>
</dbReference>
<feature type="active site" description="Proton acceptor" evidence="4">
    <location>
        <position position="254"/>
    </location>
</feature>
<feature type="binding site" evidence="5">
    <location>
        <position position="115"/>
    </location>
    <ligand>
        <name>FMN</name>
        <dbReference type="ChEBI" id="CHEBI:58210"/>
    </ligand>
</feature>
<name>A0A0L1IU91_ASPN3</name>
<dbReference type="InterPro" id="IPR000262">
    <property type="entry name" value="FMN-dep_DH"/>
</dbReference>
<proteinExistence type="inferred from homology"/>
<evidence type="ECO:0000256" key="5">
    <source>
        <dbReference type="PIRSR" id="PIRSR000138-2"/>
    </source>
</evidence>
<dbReference type="PROSITE" id="PS51349">
    <property type="entry name" value="FMN_HYDROXY_ACID_DH_2"/>
    <property type="match status" value="1"/>
</dbReference>
<feature type="binding site" evidence="5">
    <location>
        <begin position="308"/>
        <end position="309"/>
    </location>
    <ligand>
        <name>FMN</name>
        <dbReference type="ChEBI" id="CHEBI:58210"/>
    </ligand>
</feature>
<evidence type="ECO:0000313" key="7">
    <source>
        <dbReference type="EMBL" id="KNG83136.1"/>
    </source>
</evidence>
<dbReference type="Pfam" id="PF01070">
    <property type="entry name" value="FMN_dh"/>
    <property type="match status" value="1"/>
</dbReference>
<evidence type="ECO:0000256" key="3">
    <source>
        <dbReference type="ARBA" id="ARBA00024042"/>
    </source>
</evidence>
<feature type="binding site" evidence="5">
    <location>
        <begin position="86"/>
        <end position="88"/>
    </location>
    <ligand>
        <name>FMN</name>
        <dbReference type="ChEBI" id="CHEBI:58210"/>
    </ligand>
</feature>
<dbReference type="PROSITE" id="PS00557">
    <property type="entry name" value="FMN_HYDROXY_ACID_DH_1"/>
    <property type="match status" value="1"/>
</dbReference>
<dbReference type="SUPFAM" id="SSF51395">
    <property type="entry name" value="FMN-linked oxidoreductases"/>
    <property type="match status" value="1"/>
</dbReference>
<comment type="caution">
    <text evidence="7">The sequence shown here is derived from an EMBL/GenBank/DDBJ whole genome shotgun (WGS) entry which is preliminary data.</text>
</comment>
<gene>
    <name evidence="7" type="ORF">ANOM_007991</name>
</gene>
<comment type="cofactor">
    <cofactor evidence="1">
        <name>FMN</name>
        <dbReference type="ChEBI" id="CHEBI:58210"/>
    </cofactor>
</comment>
<feature type="binding site" evidence="5">
    <location>
        <position position="230"/>
    </location>
    <ligand>
        <name>FMN</name>
        <dbReference type="ChEBI" id="CHEBI:58210"/>
    </ligand>
</feature>
<dbReference type="STRING" id="1509407.A0A0L1IU91"/>
<keyword evidence="2" id="KW-0560">Oxidoreductase</keyword>
<dbReference type="PANTHER" id="PTHR10578:SF149">
    <property type="entry name" value="2-HYDROXYACID OXIDASE 2"/>
    <property type="match status" value="1"/>
</dbReference>
<dbReference type="OrthoDB" id="1925334at2759"/>
<evidence type="ECO:0000256" key="4">
    <source>
        <dbReference type="PIRSR" id="PIRSR000138-1"/>
    </source>
</evidence>
<dbReference type="InterPro" id="IPR008259">
    <property type="entry name" value="FMN_hydac_DH_AS"/>
</dbReference>
<dbReference type="PIRSF" id="PIRSF000138">
    <property type="entry name" value="Al-hdrx_acd_dh"/>
    <property type="match status" value="1"/>
</dbReference>
<evidence type="ECO:0000256" key="1">
    <source>
        <dbReference type="ARBA" id="ARBA00001917"/>
    </source>
</evidence>
<feature type="binding site" evidence="5">
    <location>
        <begin position="285"/>
        <end position="289"/>
    </location>
    <ligand>
        <name>FMN</name>
        <dbReference type="ChEBI" id="CHEBI:58210"/>
    </ligand>
</feature>
<feature type="domain" description="FMN hydroxy acid dehydrogenase" evidence="6">
    <location>
        <begin position="7"/>
        <end position="359"/>
    </location>
</feature>
<organism evidence="7 8">
    <name type="scientific">Aspergillus nomiae NRRL (strain ATCC 15546 / NRRL 13137 / CBS 260.88 / M93)</name>
    <dbReference type="NCBI Taxonomy" id="1509407"/>
    <lineage>
        <taxon>Eukaryota</taxon>
        <taxon>Fungi</taxon>
        <taxon>Dikarya</taxon>
        <taxon>Ascomycota</taxon>
        <taxon>Pezizomycotina</taxon>
        <taxon>Eurotiomycetes</taxon>
        <taxon>Eurotiomycetidae</taxon>
        <taxon>Eurotiales</taxon>
        <taxon>Aspergillaceae</taxon>
        <taxon>Aspergillus</taxon>
        <taxon>Aspergillus subgen. Circumdati</taxon>
    </lineage>
</organism>
<dbReference type="InterPro" id="IPR013785">
    <property type="entry name" value="Aldolase_TIM"/>
</dbReference>
<dbReference type="Proteomes" id="UP000037505">
    <property type="component" value="Unassembled WGS sequence"/>
</dbReference>
<evidence type="ECO:0000256" key="2">
    <source>
        <dbReference type="ARBA" id="ARBA00023002"/>
    </source>
</evidence>
<feature type="binding site" evidence="5">
    <location>
        <position position="252"/>
    </location>
    <ligand>
        <name>FMN</name>
        <dbReference type="ChEBI" id="CHEBI:58210"/>
    </ligand>
</feature>
<reference evidence="7 8" key="1">
    <citation type="submission" date="2014-06" db="EMBL/GenBank/DDBJ databases">
        <title>The Genome of the Aflatoxigenic Filamentous Fungus Aspergillus nomius.</title>
        <authorList>
            <person name="Moore M.G."/>
            <person name="Shannon B.M."/>
            <person name="Brian M.M."/>
        </authorList>
    </citation>
    <scope>NUCLEOTIDE SEQUENCE [LARGE SCALE GENOMIC DNA]</scope>
    <source>
        <strain evidence="7 8">NRRL 13137</strain>
    </source>
</reference>
<sequence>MAHRGETLHKDISCIADLKAQGSKKLPRMVRDYYNEGAMDLITLRENEAAFDRYKIRPRILINVDQIDTSTEIFGTKVAFPLGFSPAASQKLAHPDGEVAASRAAAKYNVCMGLSSYSNYSLEDVAAQGCGNPYAMQMCVLKDRSLTLQLLERAEKAGYKALFLSVDVPLLGKRLNEYRNNYTLPEDMSWPNILSHGLDTSNRTDYDPSLDWETTIPWLRKHTKLQIWLKGVYTPEDVELAIQYGVDGVIISNHGGRQLDGVPATLDALRECAPVAQGRIPLAIDGGIRRGSDIFKALALGASHCFVGRIPIWGLAWNGQEGVELGIKILLQEFRITMALAGCRSVKEIRKSHLSVLKSDGVLAKL</sequence>
<evidence type="ECO:0000313" key="8">
    <source>
        <dbReference type="Proteomes" id="UP000037505"/>
    </source>
</evidence>
<dbReference type="GeneID" id="26809795"/>
<keyword evidence="5" id="KW-0285">Flavoprotein</keyword>